<accession>E2ZH63</accession>
<protein>
    <submittedName>
        <fullName evidence="1">Uncharacterized protein</fullName>
    </submittedName>
</protein>
<organism evidence="1 2">
    <name type="scientific">Faecalibacterium cf. prausnitzii KLE1255</name>
    <dbReference type="NCBI Taxonomy" id="748224"/>
    <lineage>
        <taxon>Bacteria</taxon>
        <taxon>Bacillati</taxon>
        <taxon>Bacillota</taxon>
        <taxon>Clostridia</taxon>
        <taxon>Eubacteriales</taxon>
        <taxon>Oscillospiraceae</taxon>
        <taxon>Faecalibacterium</taxon>
    </lineage>
</organism>
<evidence type="ECO:0000313" key="2">
    <source>
        <dbReference type="Proteomes" id="UP000006028"/>
    </source>
</evidence>
<dbReference type="AlphaFoldDB" id="E2ZH63"/>
<comment type="caution">
    <text evidence="1">The sequence shown here is derived from an EMBL/GenBank/DDBJ whole genome shotgun (WGS) entry which is preliminary data.</text>
</comment>
<dbReference type="EMBL" id="AECU01000084">
    <property type="protein sequence ID" value="EFQ07446.1"/>
    <property type="molecule type" value="Genomic_DNA"/>
</dbReference>
<dbReference type="Proteomes" id="UP000006028">
    <property type="component" value="Unassembled WGS sequence"/>
</dbReference>
<name>E2ZH63_9FIRM</name>
<gene>
    <name evidence="1" type="ORF">HMPREF9436_01001</name>
</gene>
<proteinExistence type="predicted"/>
<reference evidence="1 2" key="1">
    <citation type="submission" date="2010-08" db="EMBL/GenBank/DDBJ databases">
        <authorList>
            <person name="Weinstock G."/>
            <person name="Sodergren E."/>
            <person name="Clifton S."/>
            <person name="Fulton L."/>
            <person name="Fulton B."/>
            <person name="Courtney L."/>
            <person name="Fronick C."/>
            <person name="Harrison M."/>
            <person name="Strong C."/>
            <person name="Farmer C."/>
            <person name="Delahaunty K."/>
            <person name="Markovic C."/>
            <person name="Hall O."/>
            <person name="Minx P."/>
            <person name="Tomlinson C."/>
            <person name="Mitreva M."/>
            <person name="Hou S."/>
            <person name="Chen J."/>
            <person name="Wollam A."/>
            <person name="Pepin K.H."/>
            <person name="Johnson M."/>
            <person name="Bhonagiri V."/>
            <person name="Zhang X."/>
            <person name="Suruliraj S."/>
            <person name="Warren W."/>
            <person name="Chinwalla A."/>
            <person name="Mardis E.R."/>
            <person name="Wilson R.K."/>
        </authorList>
    </citation>
    <scope>NUCLEOTIDE SEQUENCE [LARGE SCALE GENOMIC DNA]</scope>
    <source>
        <strain evidence="1 2">KLE1255</strain>
    </source>
</reference>
<dbReference type="HOGENOM" id="CLU_3200035_0_0_9"/>
<evidence type="ECO:0000313" key="1">
    <source>
        <dbReference type="EMBL" id="EFQ07446.1"/>
    </source>
</evidence>
<dbReference type="BioCyc" id="FCF748224-HMP:GTSS-821-MONOMER"/>
<sequence length="45" mass="4936">MLLACLVWSAASFNILHFGCNFAKQAIDDRKNEADPAKNAVLQSI</sequence>
<dbReference type="STRING" id="748224.HMPREF9436_01001"/>